<sequence>MQGTVNGFSYGLVTPVAAFLAASLGGALGLRCVAPALRGRGRRRPAALVLGTLTLGCGVWTSHTVAMTGFAVDGTSVGYDTVTMFASLVVGLLMIGAGLFVVGQRGASRMGLVSGGTLTGLGIASTHYLGMAGMELDGMVEYSTPTVVGAVAVGVAASVAALYTTSRYRRVPGALAAAGCLGLATTAMHYIAMAGATIDLTSPVATGGGGPDPGDLLPMLAGPAAFLVLAAAVALGRPRLLPGAAPHRATAPEAVR</sequence>
<feature type="transmembrane region" description="Helical" evidence="1">
    <location>
        <begin position="142"/>
        <end position="163"/>
    </location>
</feature>
<feature type="transmembrane region" description="Helical" evidence="1">
    <location>
        <begin position="12"/>
        <end position="34"/>
    </location>
</feature>
<evidence type="ECO:0000256" key="1">
    <source>
        <dbReference type="PROSITE-ProRule" id="PRU00244"/>
    </source>
</evidence>
<dbReference type="PROSITE" id="PS50924">
    <property type="entry name" value="MHYT"/>
    <property type="match status" value="1"/>
</dbReference>
<dbReference type="Proteomes" id="UP000670475">
    <property type="component" value="Unassembled WGS sequence"/>
</dbReference>
<comment type="caution">
    <text evidence="3">The sequence shown here is derived from an EMBL/GenBank/DDBJ whole genome shotgun (WGS) entry which is preliminary data.</text>
</comment>
<name>A0A940RYV2_9ACTN</name>
<keyword evidence="4" id="KW-1185">Reference proteome</keyword>
<dbReference type="AlphaFoldDB" id="A0A940RYV2"/>
<gene>
    <name evidence="3" type="ORF">JFN87_30480</name>
</gene>
<evidence type="ECO:0000259" key="2">
    <source>
        <dbReference type="PROSITE" id="PS50924"/>
    </source>
</evidence>
<reference evidence="3" key="1">
    <citation type="submission" date="2021-03" db="EMBL/GenBank/DDBJ databases">
        <title>Whole genome sequence of Streptomyces bomunensis MMS17-BM035.</title>
        <authorList>
            <person name="Lee J.H."/>
        </authorList>
    </citation>
    <scope>NUCLEOTIDE SEQUENCE</scope>
    <source>
        <strain evidence="3">MMS17-BM035</strain>
    </source>
</reference>
<dbReference type="PANTHER" id="PTHR35152:SF1">
    <property type="entry name" value="DOMAIN SIGNALLING PROTEIN, PUTATIVE (AFU_ORTHOLOGUE AFUA_5G11310)-RELATED"/>
    <property type="match status" value="1"/>
</dbReference>
<feature type="transmembrane region" description="Helical" evidence="1">
    <location>
        <begin position="175"/>
        <end position="196"/>
    </location>
</feature>
<protein>
    <recommendedName>
        <fullName evidence="2">MHYT domain-containing protein</fullName>
    </recommendedName>
</protein>
<feature type="transmembrane region" description="Helical" evidence="1">
    <location>
        <begin position="110"/>
        <end position="130"/>
    </location>
</feature>
<evidence type="ECO:0000313" key="3">
    <source>
        <dbReference type="EMBL" id="MBP0461751.1"/>
    </source>
</evidence>
<evidence type="ECO:0000313" key="4">
    <source>
        <dbReference type="Proteomes" id="UP000670475"/>
    </source>
</evidence>
<feature type="transmembrane region" description="Helical" evidence="1">
    <location>
        <begin position="84"/>
        <end position="103"/>
    </location>
</feature>
<feature type="transmembrane region" description="Helical" evidence="1">
    <location>
        <begin position="216"/>
        <end position="235"/>
    </location>
</feature>
<feature type="domain" description="MHYT" evidence="2">
    <location>
        <begin position="10"/>
        <end position="199"/>
    </location>
</feature>
<dbReference type="PANTHER" id="PTHR35152">
    <property type="entry name" value="DOMAIN SIGNALLING PROTEIN, PUTATIVE (AFU_ORTHOLOGUE AFUA_5G11310)-RELATED"/>
    <property type="match status" value="1"/>
</dbReference>
<accession>A0A940RYV2</accession>
<dbReference type="EMBL" id="JAGIQL010000228">
    <property type="protein sequence ID" value="MBP0461751.1"/>
    <property type="molecule type" value="Genomic_DNA"/>
</dbReference>
<proteinExistence type="predicted"/>
<dbReference type="GO" id="GO:0016020">
    <property type="term" value="C:membrane"/>
    <property type="evidence" value="ECO:0007669"/>
    <property type="project" value="UniProtKB-UniRule"/>
</dbReference>
<dbReference type="RefSeq" id="WP_209345334.1">
    <property type="nucleotide sequence ID" value="NZ_JAGIQL010000228.1"/>
</dbReference>
<dbReference type="InterPro" id="IPR005330">
    <property type="entry name" value="MHYT_dom"/>
</dbReference>
<feature type="non-terminal residue" evidence="3">
    <location>
        <position position="256"/>
    </location>
</feature>
<organism evidence="3 4">
    <name type="scientific">Streptomyces montanisoli</name>
    <dbReference type="NCBI Taxonomy" id="2798581"/>
    <lineage>
        <taxon>Bacteria</taxon>
        <taxon>Bacillati</taxon>
        <taxon>Actinomycetota</taxon>
        <taxon>Actinomycetes</taxon>
        <taxon>Kitasatosporales</taxon>
        <taxon>Streptomycetaceae</taxon>
        <taxon>Streptomyces</taxon>
    </lineage>
</organism>
<keyword evidence="1" id="KW-1133">Transmembrane helix</keyword>
<feature type="transmembrane region" description="Helical" evidence="1">
    <location>
        <begin position="46"/>
        <end position="72"/>
    </location>
</feature>
<keyword evidence="1" id="KW-0472">Membrane</keyword>
<keyword evidence="1" id="KW-0812">Transmembrane</keyword>
<dbReference type="Pfam" id="PF03707">
    <property type="entry name" value="MHYT"/>
    <property type="match status" value="2"/>
</dbReference>